<dbReference type="Proteomes" id="UP000734854">
    <property type="component" value="Unassembled WGS sequence"/>
</dbReference>
<comment type="caution">
    <text evidence="1">The sequence shown here is derived from an EMBL/GenBank/DDBJ whole genome shotgun (WGS) entry which is preliminary data.</text>
</comment>
<keyword evidence="2" id="KW-1185">Reference proteome</keyword>
<evidence type="ECO:0000313" key="2">
    <source>
        <dbReference type="Proteomes" id="UP000734854"/>
    </source>
</evidence>
<gene>
    <name evidence="1" type="ORF">ZIOFF_061754</name>
</gene>
<dbReference type="AlphaFoldDB" id="A0A8J5KIL7"/>
<name>A0A8J5KIL7_ZINOF</name>
<evidence type="ECO:0000313" key="1">
    <source>
        <dbReference type="EMBL" id="KAG6478318.1"/>
    </source>
</evidence>
<dbReference type="EMBL" id="JACMSC010000017">
    <property type="protein sequence ID" value="KAG6478318.1"/>
    <property type="molecule type" value="Genomic_DNA"/>
</dbReference>
<sequence>MPCPSLDCEPSPPLRSGNAPATLKPLPVFPLLGTLSPITSHQSRTLLFPLISRDAGLLHAEFCTEPPPTEPHPGPLLRAGCALCSFALELEPLLSTEIVSALTPVATTSVPTDAAALVLSALIKSTQQPICTGSHSSGVDQQARLRVG</sequence>
<protein>
    <submittedName>
        <fullName evidence="1">Uncharacterized protein</fullName>
    </submittedName>
</protein>
<accession>A0A8J5KIL7</accession>
<organism evidence="1 2">
    <name type="scientific">Zingiber officinale</name>
    <name type="common">Ginger</name>
    <name type="synonym">Amomum zingiber</name>
    <dbReference type="NCBI Taxonomy" id="94328"/>
    <lineage>
        <taxon>Eukaryota</taxon>
        <taxon>Viridiplantae</taxon>
        <taxon>Streptophyta</taxon>
        <taxon>Embryophyta</taxon>
        <taxon>Tracheophyta</taxon>
        <taxon>Spermatophyta</taxon>
        <taxon>Magnoliopsida</taxon>
        <taxon>Liliopsida</taxon>
        <taxon>Zingiberales</taxon>
        <taxon>Zingiberaceae</taxon>
        <taxon>Zingiber</taxon>
    </lineage>
</organism>
<proteinExistence type="predicted"/>
<reference evidence="1 2" key="1">
    <citation type="submission" date="2020-08" db="EMBL/GenBank/DDBJ databases">
        <title>Plant Genome Project.</title>
        <authorList>
            <person name="Zhang R.-G."/>
        </authorList>
    </citation>
    <scope>NUCLEOTIDE SEQUENCE [LARGE SCALE GENOMIC DNA]</scope>
    <source>
        <tissue evidence="1">Rhizome</tissue>
    </source>
</reference>